<dbReference type="InterPro" id="IPR001761">
    <property type="entry name" value="Peripla_BP/Lac1_sug-bd_dom"/>
</dbReference>
<keyword evidence="1" id="KW-0805">Transcription regulation</keyword>
<dbReference type="GO" id="GO:0000976">
    <property type="term" value="F:transcription cis-regulatory region binding"/>
    <property type="evidence" value="ECO:0007669"/>
    <property type="project" value="TreeGrafter"/>
</dbReference>
<dbReference type="SMART" id="SM00354">
    <property type="entry name" value="HTH_LACI"/>
    <property type="match status" value="1"/>
</dbReference>
<sequence length="351" mass="36858">MTDMTVTLSDVAREAGVSLATASRAINGSANRTVRPELRERVLAAAARLRYSPDANAQAMARGRTTALGLIVHDIADPYFSTIASGVTAAAERAGLVVTLASTDRDPDREMAFVELMQRQRARAIIVAGGRYDDEAANAALAEALVEYRSRGGGAAAVGQPLLGVDTVVIENRSATAELARQLHGRGYRRFAALAGPAHHLTAHERFDGFRGSLAELGAPVDPDLVVPCAFTRDGGYEAMEQLIARGVVGRRDDPSTSVDAVFAVNDVMAVGAMAAARAAGLDVPADVAIAGFDDIITLRDITPSLTTIRLPLADIGAMVTELALAPDNESPRLVPVDGEVILRDSTPPRS</sequence>
<dbReference type="InterPro" id="IPR000843">
    <property type="entry name" value="HTH_LacI"/>
</dbReference>
<dbReference type="Pfam" id="PF00532">
    <property type="entry name" value="Peripla_BP_1"/>
    <property type="match status" value="1"/>
</dbReference>
<name>A0A853EWD5_9MICO</name>
<evidence type="ECO:0000256" key="3">
    <source>
        <dbReference type="ARBA" id="ARBA00023163"/>
    </source>
</evidence>
<dbReference type="EMBL" id="JACBYE010000023">
    <property type="protein sequence ID" value="NYS93972.1"/>
    <property type="molecule type" value="Genomic_DNA"/>
</dbReference>
<dbReference type="SUPFAM" id="SSF53822">
    <property type="entry name" value="Periplasmic binding protein-like I"/>
    <property type="match status" value="1"/>
</dbReference>
<evidence type="ECO:0000313" key="6">
    <source>
        <dbReference type="Proteomes" id="UP000561011"/>
    </source>
</evidence>
<comment type="caution">
    <text evidence="5">The sequence shown here is derived from an EMBL/GenBank/DDBJ whole genome shotgun (WGS) entry which is preliminary data.</text>
</comment>
<dbReference type="SUPFAM" id="SSF47413">
    <property type="entry name" value="lambda repressor-like DNA-binding domains"/>
    <property type="match status" value="1"/>
</dbReference>
<keyword evidence="6" id="KW-1185">Reference proteome</keyword>
<evidence type="ECO:0000313" key="5">
    <source>
        <dbReference type="EMBL" id="NYS93972.1"/>
    </source>
</evidence>
<evidence type="ECO:0000259" key="4">
    <source>
        <dbReference type="PROSITE" id="PS50932"/>
    </source>
</evidence>
<reference evidence="5 6" key="1">
    <citation type="submission" date="2020-07" db="EMBL/GenBank/DDBJ databases">
        <title>MOT database genomes.</title>
        <authorList>
            <person name="Joseph S."/>
            <person name="Aduse-Opoku J."/>
            <person name="Hashim A."/>
            <person name="Wade W."/>
            <person name="Curtis M."/>
        </authorList>
    </citation>
    <scope>NUCLEOTIDE SEQUENCE [LARGE SCALE GENOMIC DNA]</scope>
    <source>
        <strain evidence="5 6">DSM 100099</strain>
    </source>
</reference>
<dbReference type="CDD" id="cd01392">
    <property type="entry name" value="HTH_LacI"/>
    <property type="match status" value="1"/>
</dbReference>
<dbReference type="Proteomes" id="UP000561011">
    <property type="component" value="Unassembled WGS sequence"/>
</dbReference>
<dbReference type="InterPro" id="IPR010982">
    <property type="entry name" value="Lambda_DNA-bd_dom_sf"/>
</dbReference>
<evidence type="ECO:0000256" key="2">
    <source>
        <dbReference type="ARBA" id="ARBA00023125"/>
    </source>
</evidence>
<dbReference type="PROSITE" id="PS00356">
    <property type="entry name" value="HTH_LACI_1"/>
    <property type="match status" value="1"/>
</dbReference>
<dbReference type="PRINTS" id="PR00036">
    <property type="entry name" value="HTHLACI"/>
</dbReference>
<dbReference type="PANTHER" id="PTHR30146">
    <property type="entry name" value="LACI-RELATED TRANSCRIPTIONAL REPRESSOR"/>
    <property type="match status" value="1"/>
</dbReference>
<dbReference type="InterPro" id="IPR028082">
    <property type="entry name" value="Peripla_BP_I"/>
</dbReference>
<dbReference type="Pfam" id="PF00356">
    <property type="entry name" value="LacI"/>
    <property type="match status" value="1"/>
</dbReference>
<dbReference type="AlphaFoldDB" id="A0A853EWD5"/>
<gene>
    <name evidence="5" type="ORF">HZZ10_10630</name>
</gene>
<organism evidence="5 6">
    <name type="scientific">Sanguibacter inulinus</name>
    <dbReference type="NCBI Taxonomy" id="60922"/>
    <lineage>
        <taxon>Bacteria</taxon>
        <taxon>Bacillati</taxon>
        <taxon>Actinomycetota</taxon>
        <taxon>Actinomycetes</taxon>
        <taxon>Micrococcales</taxon>
        <taxon>Sanguibacteraceae</taxon>
        <taxon>Sanguibacter</taxon>
    </lineage>
</organism>
<dbReference type="Gene3D" id="1.10.260.40">
    <property type="entry name" value="lambda repressor-like DNA-binding domains"/>
    <property type="match status" value="1"/>
</dbReference>
<dbReference type="Gene3D" id="3.40.50.2300">
    <property type="match status" value="2"/>
</dbReference>
<dbReference type="CDD" id="cd06267">
    <property type="entry name" value="PBP1_LacI_sugar_binding-like"/>
    <property type="match status" value="1"/>
</dbReference>
<evidence type="ECO:0000256" key="1">
    <source>
        <dbReference type="ARBA" id="ARBA00023015"/>
    </source>
</evidence>
<keyword evidence="2 5" id="KW-0238">DNA-binding</keyword>
<dbReference type="PROSITE" id="PS50932">
    <property type="entry name" value="HTH_LACI_2"/>
    <property type="match status" value="1"/>
</dbReference>
<keyword evidence="3" id="KW-0804">Transcription</keyword>
<protein>
    <submittedName>
        <fullName evidence="5">LacI family DNA-binding transcriptional regulator</fullName>
    </submittedName>
</protein>
<dbReference type="PANTHER" id="PTHR30146:SF153">
    <property type="entry name" value="LACTOSE OPERON REPRESSOR"/>
    <property type="match status" value="1"/>
</dbReference>
<feature type="domain" description="HTH lacI-type" evidence="4">
    <location>
        <begin position="6"/>
        <end position="62"/>
    </location>
</feature>
<proteinExistence type="predicted"/>
<dbReference type="GO" id="GO:0003700">
    <property type="term" value="F:DNA-binding transcription factor activity"/>
    <property type="evidence" value="ECO:0007669"/>
    <property type="project" value="TreeGrafter"/>
</dbReference>
<accession>A0A853EWD5</accession>